<sequence length="203" mass="22444">MIGKKILITAMSATLLLGGAAATFAANGHHMGGRHGPRIPPEVIFVRMLQQFDTNGDMKISKDEATAGADKLFDAIDTNKDGSITPGEYREYRKTQMKAMWEERKKMMEDNKDKAKPDQAMNDDEGGKPPRDGKDGPRGEGRHGKGMRGGMMGEMLFKRIDTDQNGQISKAEAEAAMAKLFDRMDRNHDGFIALDDMPKMPLL</sequence>
<protein>
    <submittedName>
        <fullName evidence="4">EF-hand domain-containing protein</fullName>
    </submittedName>
</protein>
<feature type="compositionally biased region" description="Basic and acidic residues" evidence="1">
    <location>
        <begin position="125"/>
        <end position="143"/>
    </location>
</feature>
<dbReference type="SMART" id="SM00054">
    <property type="entry name" value="EFh"/>
    <property type="match status" value="3"/>
</dbReference>
<evidence type="ECO:0000313" key="4">
    <source>
        <dbReference type="EMBL" id="WFS23019.1"/>
    </source>
</evidence>
<evidence type="ECO:0000256" key="1">
    <source>
        <dbReference type="SAM" id="MobiDB-lite"/>
    </source>
</evidence>
<dbReference type="RefSeq" id="WP_142823893.1">
    <property type="nucleotide sequence ID" value="NZ_CP117267.1"/>
</dbReference>
<dbReference type="InterPro" id="IPR002048">
    <property type="entry name" value="EF_hand_dom"/>
</dbReference>
<feature type="domain" description="EF-hand" evidence="3">
    <location>
        <begin position="64"/>
        <end position="99"/>
    </location>
</feature>
<dbReference type="Pfam" id="PF13202">
    <property type="entry name" value="EF-hand_5"/>
    <property type="match status" value="4"/>
</dbReference>
<evidence type="ECO:0000256" key="2">
    <source>
        <dbReference type="SAM" id="SignalP"/>
    </source>
</evidence>
<keyword evidence="2" id="KW-0732">Signal</keyword>
<dbReference type="EMBL" id="CP117267">
    <property type="protein sequence ID" value="WFS23019.1"/>
    <property type="molecule type" value="Genomic_DNA"/>
</dbReference>
<accession>A0ABY8IHW3</accession>
<reference evidence="4" key="1">
    <citation type="journal article" date="2019" name="Phytopathology">
        <title>A Novel Group of Rhizobium tumorigenes-Like Agrobacteria Associated with Crown Gall Disease of Rhododendron and Blueberry.</title>
        <authorList>
            <person name="Kuzmanovic N."/>
            <person name="Behrens P."/>
            <person name="Idczak E."/>
            <person name="Wagner S."/>
            <person name="Gotz M."/>
            <person name="Sproer C."/>
            <person name="Bunk B."/>
            <person name="Overmann J."/>
            <person name="Smalla K."/>
        </authorList>
    </citation>
    <scope>NUCLEOTIDE SEQUENCE</scope>
    <source>
        <strain evidence="4">Rho-6.2</strain>
    </source>
</reference>
<proteinExistence type="predicted"/>
<dbReference type="Gene3D" id="1.10.238.10">
    <property type="entry name" value="EF-hand"/>
    <property type="match status" value="2"/>
</dbReference>
<dbReference type="SUPFAM" id="SSF47473">
    <property type="entry name" value="EF-hand"/>
    <property type="match status" value="1"/>
</dbReference>
<feature type="chain" id="PRO_5046173169" evidence="2">
    <location>
        <begin position="26"/>
        <end position="203"/>
    </location>
</feature>
<organism evidence="4 5">
    <name type="scientific">Rhizobium rhododendri</name>
    <dbReference type="NCBI Taxonomy" id="2506430"/>
    <lineage>
        <taxon>Bacteria</taxon>
        <taxon>Pseudomonadati</taxon>
        <taxon>Pseudomonadota</taxon>
        <taxon>Alphaproteobacteria</taxon>
        <taxon>Hyphomicrobiales</taxon>
        <taxon>Rhizobiaceae</taxon>
        <taxon>Rhizobium/Agrobacterium group</taxon>
        <taxon>Rhizobium</taxon>
    </lineage>
</organism>
<feature type="domain" description="EF-hand" evidence="3">
    <location>
        <begin position="156"/>
        <end position="183"/>
    </location>
</feature>
<reference evidence="4" key="2">
    <citation type="journal article" date="2023" name="MicrobiologyOpen">
        <title>Genomics of the tumorigenes clade of the family Rhizobiaceae and description of Rhizobium rhododendri sp. nov.</title>
        <authorList>
            <person name="Kuzmanovic N."/>
            <person name="diCenzo G.C."/>
            <person name="Bunk B."/>
            <person name="Sproeer C."/>
            <person name="Fruehling A."/>
            <person name="Neumann-Schaal M."/>
            <person name="Overmann J."/>
            <person name="Smalla K."/>
        </authorList>
    </citation>
    <scope>NUCLEOTIDE SEQUENCE</scope>
    <source>
        <strain evidence="4">Rho-6.2</strain>
    </source>
</reference>
<dbReference type="Proteomes" id="UP000318939">
    <property type="component" value="Chromosome"/>
</dbReference>
<evidence type="ECO:0000259" key="3">
    <source>
        <dbReference type="PROSITE" id="PS50222"/>
    </source>
</evidence>
<gene>
    <name evidence="4" type="ORF">PR018_00355</name>
</gene>
<dbReference type="InterPro" id="IPR018247">
    <property type="entry name" value="EF_Hand_1_Ca_BS"/>
</dbReference>
<feature type="region of interest" description="Disordered" evidence="1">
    <location>
        <begin position="108"/>
        <end position="150"/>
    </location>
</feature>
<keyword evidence="5" id="KW-1185">Reference proteome</keyword>
<dbReference type="PROSITE" id="PS50222">
    <property type="entry name" value="EF_HAND_2"/>
    <property type="match status" value="2"/>
</dbReference>
<feature type="signal peptide" evidence="2">
    <location>
        <begin position="1"/>
        <end position="25"/>
    </location>
</feature>
<name>A0ABY8IHW3_9HYPH</name>
<dbReference type="PROSITE" id="PS00018">
    <property type="entry name" value="EF_HAND_1"/>
    <property type="match status" value="1"/>
</dbReference>
<dbReference type="InterPro" id="IPR011992">
    <property type="entry name" value="EF-hand-dom_pair"/>
</dbReference>
<feature type="compositionally biased region" description="Basic and acidic residues" evidence="1">
    <location>
        <begin position="108"/>
        <end position="117"/>
    </location>
</feature>
<evidence type="ECO:0000313" key="5">
    <source>
        <dbReference type="Proteomes" id="UP000318939"/>
    </source>
</evidence>